<evidence type="ECO:0000313" key="1">
    <source>
        <dbReference type="EMBL" id="GAA2498450.1"/>
    </source>
</evidence>
<gene>
    <name evidence="1" type="ORF">GCM10010393_33360</name>
</gene>
<accession>A0ABP5ZJ19</accession>
<dbReference type="Proteomes" id="UP001499942">
    <property type="component" value="Unassembled WGS sequence"/>
</dbReference>
<keyword evidence="2" id="KW-1185">Reference proteome</keyword>
<proteinExistence type="predicted"/>
<sequence length="76" mass="8152">MLAQPPYVGRKRRTPALLRALCALRAGGDDESGSDVPQAPVPIGRVHHFPPCSAFTPSLKELTTPLARGARATLHR</sequence>
<organism evidence="1 2">
    <name type="scientific">Streptomyces gobitricini</name>
    <dbReference type="NCBI Taxonomy" id="68211"/>
    <lineage>
        <taxon>Bacteria</taxon>
        <taxon>Bacillati</taxon>
        <taxon>Actinomycetota</taxon>
        <taxon>Actinomycetes</taxon>
        <taxon>Kitasatosporales</taxon>
        <taxon>Streptomycetaceae</taxon>
        <taxon>Streptomyces</taxon>
    </lineage>
</organism>
<evidence type="ECO:0000313" key="2">
    <source>
        <dbReference type="Proteomes" id="UP001499942"/>
    </source>
</evidence>
<name>A0ABP5ZJ19_9ACTN</name>
<dbReference type="EMBL" id="BAAASR010000018">
    <property type="protein sequence ID" value="GAA2498450.1"/>
    <property type="molecule type" value="Genomic_DNA"/>
</dbReference>
<comment type="caution">
    <text evidence="1">The sequence shown here is derived from an EMBL/GenBank/DDBJ whole genome shotgun (WGS) entry which is preliminary data.</text>
</comment>
<reference evidence="2" key="1">
    <citation type="journal article" date="2019" name="Int. J. Syst. Evol. Microbiol.">
        <title>The Global Catalogue of Microorganisms (GCM) 10K type strain sequencing project: providing services to taxonomists for standard genome sequencing and annotation.</title>
        <authorList>
            <consortium name="The Broad Institute Genomics Platform"/>
            <consortium name="The Broad Institute Genome Sequencing Center for Infectious Disease"/>
            <person name="Wu L."/>
            <person name="Ma J."/>
        </authorList>
    </citation>
    <scope>NUCLEOTIDE SEQUENCE [LARGE SCALE GENOMIC DNA]</scope>
    <source>
        <strain evidence="2">JCM 5062</strain>
    </source>
</reference>
<protein>
    <submittedName>
        <fullName evidence="1">Uncharacterized protein</fullName>
    </submittedName>
</protein>